<reference evidence="3" key="2">
    <citation type="submission" date="2024-01" db="EMBL/GenBank/DDBJ databases">
        <title>Comparative genomics of Cryptococcus and Kwoniella reveals pathogenesis evolution and contrasting modes of karyotype evolution via chromosome fusion or intercentromeric recombination.</title>
        <authorList>
            <person name="Coelho M.A."/>
            <person name="David-Palma M."/>
            <person name="Shea T."/>
            <person name="Bowers K."/>
            <person name="McGinley-Smith S."/>
            <person name="Mohammad A.W."/>
            <person name="Gnirke A."/>
            <person name="Yurkov A.M."/>
            <person name="Nowrousian M."/>
            <person name="Sun S."/>
            <person name="Cuomo C.A."/>
            <person name="Heitman J."/>
        </authorList>
    </citation>
    <scope>NUCLEOTIDE SEQUENCE</scope>
    <source>
        <strain evidence="3">CBS 12478</strain>
    </source>
</reference>
<accession>A0A5M6C806</accession>
<evidence type="ECO:0000256" key="2">
    <source>
        <dbReference type="SAM" id="MobiDB-lite"/>
    </source>
</evidence>
<feature type="region of interest" description="Disordered" evidence="2">
    <location>
        <begin position="400"/>
        <end position="427"/>
    </location>
</feature>
<dbReference type="EMBL" id="CP144056">
    <property type="protein sequence ID" value="WWD19263.1"/>
    <property type="molecule type" value="Genomic_DNA"/>
</dbReference>
<feature type="compositionally biased region" description="Polar residues" evidence="2">
    <location>
        <begin position="400"/>
        <end position="419"/>
    </location>
</feature>
<feature type="compositionally biased region" description="Basic and acidic residues" evidence="2">
    <location>
        <begin position="272"/>
        <end position="286"/>
    </location>
</feature>
<name>A0A5M6C806_9TREE</name>
<dbReference type="PROSITE" id="PS51257">
    <property type="entry name" value="PROKAR_LIPOPROTEIN"/>
    <property type="match status" value="1"/>
</dbReference>
<gene>
    <name evidence="3" type="ORF">CI109_103721</name>
</gene>
<feature type="compositionally biased region" description="Basic and acidic residues" evidence="2">
    <location>
        <begin position="299"/>
        <end position="310"/>
    </location>
</feature>
<feature type="compositionally biased region" description="Polar residues" evidence="2">
    <location>
        <begin position="110"/>
        <end position="122"/>
    </location>
</feature>
<evidence type="ECO:0000313" key="3">
    <source>
        <dbReference type="EMBL" id="WWD19263.1"/>
    </source>
</evidence>
<sequence>MRSSTSVQRRYKRSSSSSSTIIVSSCNRRRYPTGSKTWKSLSLFDPVNIPHSSPTSSSGGDPGSDDDRPDIVRENQQQMSEAPSVRPDRIPSSVSSRSSATGGEDESKDQTSSKLLVTTMSSHKSDEGTFPELPFKGSQRPQFRDDNSSRRPNLSSRLPDILPQPHSRGHRALDDKLDNYRSDLTTFLTTHPDSPYTKLESLVRDTSRSLTTVREEVEAVEWENVDLKEGMEDLKEQMWEISEEKSEVEERAKKMESILLGINRSTYFALTGEKEGHERDMDRQAGREGNVSSVTTNHTESKRPETEMKPKPLSGNDNSDIDVQLSSTRDVKQTSSLPHSSSIHPPIANRNSGRPNSVNMDQIIDDAKTEMLFDFDNCRSSTISRFATLKHALRAPTNRSATLSSSERQITLRSSTIPSSRRAERNT</sequence>
<feature type="compositionally biased region" description="Low complexity" evidence="2">
    <location>
        <begin position="150"/>
        <end position="159"/>
    </location>
</feature>
<reference evidence="3" key="1">
    <citation type="submission" date="2017-08" db="EMBL/GenBank/DDBJ databases">
        <authorList>
            <person name="Cuomo C."/>
            <person name="Billmyre B."/>
            <person name="Heitman J."/>
        </authorList>
    </citation>
    <scope>NUCLEOTIDE SEQUENCE</scope>
    <source>
        <strain evidence="3">CBS 12478</strain>
    </source>
</reference>
<feature type="compositionally biased region" description="Low complexity" evidence="2">
    <location>
        <begin position="335"/>
        <end position="347"/>
    </location>
</feature>
<protein>
    <submittedName>
        <fullName evidence="3">Uncharacterized protein</fullName>
    </submittedName>
</protein>
<feature type="region of interest" description="Disordered" evidence="2">
    <location>
        <begin position="1"/>
        <end position="172"/>
    </location>
</feature>
<dbReference type="RefSeq" id="XP_031863939.1">
    <property type="nucleotide sequence ID" value="XM_032001776.1"/>
</dbReference>
<keyword evidence="1" id="KW-0175">Coiled coil</keyword>
<evidence type="ECO:0000256" key="1">
    <source>
        <dbReference type="SAM" id="Coils"/>
    </source>
</evidence>
<feature type="coiled-coil region" evidence="1">
    <location>
        <begin position="217"/>
        <end position="251"/>
    </location>
</feature>
<feature type="compositionally biased region" description="Low complexity" evidence="2">
    <location>
        <begin position="90"/>
        <end position="99"/>
    </location>
</feature>
<dbReference type="GeneID" id="43585884"/>
<keyword evidence="4" id="KW-1185">Reference proteome</keyword>
<feature type="region of interest" description="Disordered" evidence="2">
    <location>
        <begin position="272"/>
        <end position="357"/>
    </location>
</feature>
<evidence type="ECO:0000313" key="4">
    <source>
        <dbReference type="Proteomes" id="UP000322225"/>
    </source>
</evidence>
<organism evidence="3 4">
    <name type="scientific">Kwoniella shandongensis</name>
    <dbReference type="NCBI Taxonomy" id="1734106"/>
    <lineage>
        <taxon>Eukaryota</taxon>
        <taxon>Fungi</taxon>
        <taxon>Dikarya</taxon>
        <taxon>Basidiomycota</taxon>
        <taxon>Agaricomycotina</taxon>
        <taxon>Tremellomycetes</taxon>
        <taxon>Tremellales</taxon>
        <taxon>Cryptococcaceae</taxon>
        <taxon>Kwoniella</taxon>
    </lineage>
</organism>
<dbReference type="Proteomes" id="UP000322225">
    <property type="component" value="Chromosome 6"/>
</dbReference>
<feature type="compositionally biased region" description="Low complexity" evidence="2">
    <location>
        <begin position="14"/>
        <end position="25"/>
    </location>
</feature>
<proteinExistence type="predicted"/>
<dbReference type="AlphaFoldDB" id="A0A5M6C806"/>
<dbReference type="KEGG" id="ksn:43585884"/>